<accession>A0A517YBA1</accession>
<sequence>MKTFRKPVSTPRRLFLESLERREVLAGNVAVSLVGGALRVTGDSGDNVIGIFQQPNGRFNVVGLDDETITGPQENLIVRSILVNAGAGDDTVLISAEPDPFDPFTIVPAQVLGTTVVNGGTGGDTISVNVVGRLIPAANLALPSLSVTVDGGIQTTGMQDDAVAVVNTVTGVLTVNTYSGDDTIDIIGVISLTASINSGVAATSRDATDNDLVNIFGGYALTSTVSLGTSSNTDSGNTLAIDTGAYGTLTIMGGNGIDNIEASNVLAGLAFNIYAYGGADTITLNEVQTGLTRDNYQEFADLVIQALGIDVNRLPFDLPSLIGRLPTLPGSLTIFSGAGDDAVTLTNIVSTFNIYAYLEGGNDTLDADFIIAKRAYFNGGAGTNFSTLGDEIDAIVSLLLFEDQ</sequence>
<proteinExistence type="predicted"/>
<gene>
    <name evidence="1" type="ORF">ETAA8_25820</name>
</gene>
<organism evidence="1 2">
    <name type="scientific">Anatilimnocola aggregata</name>
    <dbReference type="NCBI Taxonomy" id="2528021"/>
    <lineage>
        <taxon>Bacteria</taxon>
        <taxon>Pseudomonadati</taxon>
        <taxon>Planctomycetota</taxon>
        <taxon>Planctomycetia</taxon>
        <taxon>Pirellulales</taxon>
        <taxon>Pirellulaceae</taxon>
        <taxon>Anatilimnocola</taxon>
    </lineage>
</organism>
<evidence type="ECO:0000313" key="2">
    <source>
        <dbReference type="Proteomes" id="UP000315017"/>
    </source>
</evidence>
<dbReference type="EMBL" id="CP036274">
    <property type="protein sequence ID" value="QDU27494.1"/>
    <property type="molecule type" value="Genomic_DNA"/>
</dbReference>
<keyword evidence="2" id="KW-1185">Reference proteome</keyword>
<dbReference type="RefSeq" id="WP_145088369.1">
    <property type="nucleotide sequence ID" value="NZ_CP036274.1"/>
</dbReference>
<name>A0A517YBA1_9BACT</name>
<evidence type="ECO:0000313" key="1">
    <source>
        <dbReference type="EMBL" id="QDU27494.1"/>
    </source>
</evidence>
<dbReference type="KEGG" id="aagg:ETAA8_25820"/>
<dbReference type="AlphaFoldDB" id="A0A517YBA1"/>
<reference evidence="1 2" key="1">
    <citation type="submission" date="2019-02" db="EMBL/GenBank/DDBJ databases">
        <title>Deep-cultivation of Planctomycetes and their phenomic and genomic characterization uncovers novel biology.</title>
        <authorList>
            <person name="Wiegand S."/>
            <person name="Jogler M."/>
            <person name="Boedeker C."/>
            <person name="Pinto D."/>
            <person name="Vollmers J."/>
            <person name="Rivas-Marin E."/>
            <person name="Kohn T."/>
            <person name="Peeters S.H."/>
            <person name="Heuer A."/>
            <person name="Rast P."/>
            <person name="Oberbeckmann S."/>
            <person name="Bunk B."/>
            <person name="Jeske O."/>
            <person name="Meyerdierks A."/>
            <person name="Storesund J.E."/>
            <person name="Kallscheuer N."/>
            <person name="Luecker S."/>
            <person name="Lage O.M."/>
            <person name="Pohl T."/>
            <person name="Merkel B.J."/>
            <person name="Hornburger P."/>
            <person name="Mueller R.-W."/>
            <person name="Bruemmer F."/>
            <person name="Labrenz M."/>
            <person name="Spormann A.M."/>
            <person name="Op den Camp H."/>
            <person name="Overmann J."/>
            <person name="Amann R."/>
            <person name="Jetten M.S.M."/>
            <person name="Mascher T."/>
            <person name="Medema M.H."/>
            <person name="Devos D.P."/>
            <person name="Kaster A.-K."/>
            <person name="Ovreas L."/>
            <person name="Rohde M."/>
            <person name="Galperin M.Y."/>
            <person name="Jogler C."/>
        </authorList>
    </citation>
    <scope>NUCLEOTIDE SEQUENCE [LARGE SCALE GENOMIC DNA]</scope>
    <source>
        <strain evidence="1 2">ETA_A8</strain>
    </source>
</reference>
<protein>
    <submittedName>
        <fullName evidence="1">Uncharacterized protein</fullName>
    </submittedName>
</protein>
<dbReference type="Proteomes" id="UP000315017">
    <property type="component" value="Chromosome"/>
</dbReference>